<evidence type="ECO:0000256" key="4">
    <source>
        <dbReference type="PROSITE-ProRule" id="PRU00335"/>
    </source>
</evidence>
<dbReference type="SUPFAM" id="SSF46689">
    <property type="entry name" value="Homeodomain-like"/>
    <property type="match status" value="1"/>
</dbReference>
<keyword evidence="3" id="KW-0804">Transcription</keyword>
<dbReference type="EMBL" id="JARRAF010000011">
    <property type="protein sequence ID" value="MDK2124581.1"/>
    <property type="molecule type" value="Genomic_DNA"/>
</dbReference>
<organism evidence="6 7">
    <name type="scientific">Parachitinimonas caeni</name>
    <dbReference type="NCBI Taxonomy" id="3031301"/>
    <lineage>
        <taxon>Bacteria</taxon>
        <taxon>Pseudomonadati</taxon>
        <taxon>Pseudomonadota</taxon>
        <taxon>Betaproteobacteria</taxon>
        <taxon>Neisseriales</taxon>
        <taxon>Chitinibacteraceae</taxon>
        <taxon>Parachitinimonas</taxon>
    </lineage>
</organism>
<dbReference type="InterPro" id="IPR036271">
    <property type="entry name" value="Tet_transcr_reg_TetR-rel_C_sf"/>
</dbReference>
<gene>
    <name evidence="6" type="ORF">PZA18_11015</name>
</gene>
<protein>
    <submittedName>
        <fullName evidence="6">TetR/AcrR family transcriptional regulator</fullName>
    </submittedName>
</protein>
<reference evidence="6" key="1">
    <citation type="submission" date="2023-03" db="EMBL/GenBank/DDBJ databases">
        <title>Chitinimonas shenzhenensis gen. nov., sp. nov., a novel member of family Burkholderiaceae isolated from activated sludge collected in Shen Zhen, China.</title>
        <authorList>
            <person name="Wang X."/>
        </authorList>
    </citation>
    <scope>NUCLEOTIDE SEQUENCE</scope>
    <source>
        <strain evidence="6">DQS-5</strain>
    </source>
</reference>
<dbReference type="PROSITE" id="PS50977">
    <property type="entry name" value="HTH_TETR_2"/>
    <property type="match status" value="1"/>
</dbReference>
<keyword evidence="2 4" id="KW-0238">DNA-binding</keyword>
<keyword evidence="1" id="KW-0805">Transcription regulation</keyword>
<dbReference type="SUPFAM" id="SSF48498">
    <property type="entry name" value="Tetracyclin repressor-like, C-terminal domain"/>
    <property type="match status" value="1"/>
</dbReference>
<evidence type="ECO:0000313" key="6">
    <source>
        <dbReference type="EMBL" id="MDK2124581.1"/>
    </source>
</evidence>
<dbReference type="RefSeq" id="WP_284100894.1">
    <property type="nucleotide sequence ID" value="NZ_JARRAF010000011.1"/>
</dbReference>
<dbReference type="Gene3D" id="1.10.10.60">
    <property type="entry name" value="Homeodomain-like"/>
    <property type="match status" value="1"/>
</dbReference>
<dbReference type="InterPro" id="IPR009057">
    <property type="entry name" value="Homeodomain-like_sf"/>
</dbReference>
<evidence type="ECO:0000313" key="7">
    <source>
        <dbReference type="Proteomes" id="UP001172778"/>
    </source>
</evidence>
<dbReference type="PRINTS" id="PR00455">
    <property type="entry name" value="HTHTETR"/>
</dbReference>
<sequence>MDAVSRRKAGRPRAFDREAALATALDLFWKQGYEGTSTAQLIEALGITSSSLYAAFGSKDALYFETLKLYQQQHAEYFRQALAEQTSGFAAMHAVLKGAARQFTGAGHVPGCMVATANVQCASDHLLIAETLSQMRRDALQALQQRLDQAIVEGELPVGTNTLALATFYSLVIQGMAVQAHDGASQEVLLQSAELAMQSWPVSPPPPANT</sequence>
<keyword evidence="7" id="KW-1185">Reference proteome</keyword>
<dbReference type="Pfam" id="PF00440">
    <property type="entry name" value="TetR_N"/>
    <property type="match status" value="1"/>
</dbReference>
<dbReference type="Proteomes" id="UP001172778">
    <property type="component" value="Unassembled WGS sequence"/>
</dbReference>
<name>A0ABT7DWY5_9NEIS</name>
<dbReference type="InterPro" id="IPR001647">
    <property type="entry name" value="HTH_TetR"/>
</dbReference>
<dbReference type="PANTHER" id="PTHR47506:SF1">
    <property type="entry name" value="HTH-TYPE TRANSCRIPTIONAL REGULATOR YJDC"/>
    <property type="match status" value="1"/>
</dbReference>
<evidence type="ECO:0000256" key="2">
    <source>
        <dbReference type="ARBA" id="ARBA00023125"/>
    </source>
</evidence>
<evidence type="ECO:0000256" key="3">
    <source>
        <dbReference type="ARBA" id="ARBA00023163"/>
    </source>
</evidence>
<dbReference type="Gene3D" id="1.10.357.10">
    <property type="entry name" value="Tetracycline Repressor, domain 2"/>
    <property type="match status" value="1"/>
</dbReference>
<dbReference type="PANTHER" id="PTHR47506">
    <property type="entry name" value="TRANSCRIPTIONAL REGULATORY PROTEIN"/>
    <property type="match status" value="1"/>
</dbReference>
<feature type="domain" description="HTH tetR-type" evidence="5">
    <location>
        <begin position="14"/>
        <end position="74"/>
    </location>
</feature>
<accession>A0ABT7DWY5</accession>
<feature type="DNA-binding region" description="H-T-H motif" evidence="4">
    <location>
        <begin position="37"/>
        <end position="56"/>
    </location>
</feature>
<evidence type="ECO:0000256" key="1">
    <source>
        <dbReference type="ARBA" id="ARBA00023015"/>
    </source>
</evidence>
<evidence type="ECO:0000259" key="5">
    <source>
        <dbReference type="PROSITE" id="PS50977"/>
    </source>
</evidence>
<proteinExistence type="predicted"/>
<comment type="caution">
    <text evidence="6">The sequence shown here is derived from an EMBL/GenBank/DDBJ whole genome shotgun (WGS) entry which is preliminary data.</text>
</comment>